<evidence type="ECO:0000313" key="3">
    <source>
        <dbReference type="Proteomes" id="UP001500067"/>
    </source>
</evidence>
<reference evidence="3" key="1">
    <citation type="journal article" date="2019" name="Int. J. Syst. Evol. Microbiol.">
        <title>The Global Catalogue of Microorganisms (GCM) 10K type strain sequencing project: providing services to taxonomists for standard genome sequencing and annotation.</title>
        <authorList>
            <consortium name="The Broad Institute Genomics Platform"/>
            <consortium name="The Broad Institute Genome Sequencing Center for Infectious Disease"/>
            <person name="Wu L."/>
            <person name="Ma J."/>
        </authorList>
    </citation>
    <scope>NUCLEOTIDE SEQUENCE [LARGE SCALE GENOMIC DNA]</scope>
    <source>
        <strain evidence="3">JCM 32105</strain>
    </source>
</reference>
<proteinExistence type="predicted"/>
<dbReference type="RefSeq" id="WP_345085178.1">
    <property type="nucleotide sequence ID" value="NZ_BAABFA010000024.1"/>
</dbReference>
<keyword evidence="3" id="KW-1185">Reference proteome</keyword>
<comment type="caution">
    <text evidence="2">The sequence shown here is derived from an EMBL/GenBank/DDBJ whole genome shotgun (WGS) entry which is preliminary data.</text>
</comment>
<dbReference type="InterPro" id="IPR050407">
    <property type="entry name" value="Geranylgeranyl_reductase"/>
</dbReference>
<dbReference type="InterPro" id="IPR011777">
    <property type="entry name" value="Geranylgeranyl_Rdtase_fam"/>
</dbReference>
<dbReference type="SUPFAM" id="SSF51905">
    <property type="entry name" value="FAD/NAD(P)-binding domain"/>
    <property type="match status" value="1"/>
</dbReference>
<name>A0ABP8NNI0_9BACT</name>
<dbReference type="Proteomes" id="UP001500067">
    <property type="component" value="Unassembled WGS sequence"/>
</dbReference>
<evidence type="ECO:0000313" key="2">
    <source>
        <dbReference type="EMBL" id="GAA4470023.1"/>
    </source>
</evidence>
<dbReference type="PANTHER" id="PTHR42685">
    <property type="entry name" value="GERANYLGERANYL DIPHOSPHATE REDUCTASE"/>
    <property type="match status" value="1"/>
</dbReference>
<evidence type="ECO:0000259" key="1">
    <source>
        <dbReference type="Pfam" id="PF01494"/>
    </source>
</evidence>
<dbReference type="EMBL" id="BAABFA010000024">
    <property type="protein sequence ID" value="GAA4470023.1"/>
    <property type="molecule type" value="Genomic_DNA"/>
</dbReference>
<feature type="domain" description="FAD-binding" evidence="1">
    <location>
        <begin position="7"/>
        <end position="40"/>
    </location>
</feature>
<sequence>MMGKSTDTQVIIVGAGPAGAGASFFLSKYGIPHVVIDKETFPRDKVCGDACSGKTALVINRADPEWLNEILDAPQAFTPSWGIKFVAPNGRALDIPFSPKRTPETKAPGFTVPRMVFDDFLFRKMPSPYCTIYQGASITDIERGDNKVTVNMTHNGVAHIVTAPVIIGADGDKSIVHRKFVSDSSQPKAYAVGLRAYYEGVTDMHPDNYIELHFLPEVLPGYLWIFPLPNGMANVGVGLLSEIVREKKINLREQMLHAIKTNPQIAPRFANARLQDKIQGWGLPLATERRPLSGDNYILCGDAASLVDPFSGEGIGNALYSGMLAAMALKEVLPQRDLSAARLRTDYDDVLYKRLGDEFRISATLQRLSKYPWLFNFVVNKAYKSPSLRNTISCMFTDMDLRDQFSKPSFYLKILFNR</sequence>
<dbReference type="NCBIfam" id="TIGR02032">
    <property type="entry name" value="GG-red-SF"/>
    <property type="match status" value="1"/>
</dbReference>
<organism evidence="2 3">
    <name type="scientific">Nemorincola caseinilytica</name>
    <dbReference type="NCBI Taxonomy" id="2054315"/>
    <lineage>
        <taxon>Bacteria</taxon>
        <taxon>Pseudomonadati</taxon>
        <taxon>Bacteroidota</taxon>
        <taxon>Chitinophagia</taxon>
        <taxon>Chitinophagales</taxon>
        <taxon>Chitinophagaceae</taxon>
        <taxon>Nemorincola</taxon>
    </lineage>
</organism>
<gene>
    <name evidence="2" type="ORF">GCM10023093_30460</name>
</gene>
<dbReference type="Pfam" id="PF01494">
    <property type="entry name" value="FAD_binding_3"/>
    <property type="match status" value="2"/>
</dbReference>
<dbReference type="PANTHER" id="PTHR42685:SF22">
    <property type="entry name" value="CONDITIONED MEDIUM FACTOR RECEPTOR 1"/>
    <property type="match status" value="1"/>
</dbReference>
<dbReference type="InterPro" id="IPR002938">
    <property type="entry name" value="FAD-bd"/>
</dbReference>
<dbReference type="InterPro" id="IPR036188">
    <property type="entry name" value="FAD/NAD-bd_sf"/>
</dbReference>
<protein>
    <submittedName>
        <fullName evidence="2">Geranylgeranyl reductase family protein</fullName>
    </submittedName>
</protein>
<feature type="domain" description="FAD-binding" evidence="1">
    <location>
        <begin position="121"/>
        <end position="334"/>
    </location>
</feature>
<dbReference type="PRINTS" id="PR00420">
    <property type="entry name" value="RNGMNOXGNASE"/>
</dbReference>
<dbReference type="Gene3D" id="3.50.50.60">
    <property type="entry name" value="FAD/NAD(P)-binding domain"/>
    <property type="match status" value="1"/>
</dbReference>
<accession>A0ABP8NNI0</accession>